<comment type="caution">
    <text evidence="1">The sequence shown here is derived from an EMBL/GenBank/DDBJ whole genome shotgun (WGS) entry which is preliminary data.</text>
</comment>
<organism evidence="1 2">
    <name type="scientific">Brachionus plicatilis</name>
    <name type="common">Marine rotifer</name>
    <name type="synonym">Brachionus muelleri</name>
    <dbReference type="NCBI Taxonomy" id="10195"/>
    <lineage>
        <taxon>Eukaryota</taxon>
        <taxon>Metazoa</taxon>
        <taxon>Spiralia</taxon>
        <taxon>Gnathifera</taxon>
        <taxon>Rotifera</taxon>
        <taxon>Eurotatoria</taxon>
        <taxon>Monogononta</taxon>
        <taxon>Pseudotrocha</taxon>
        <taxon>Ploima</taxon>
        <taxon>Brachionidae</taxon>
        <taxon>Brachionus</taxon>
    </lineage>
</organism>
<sequence>MFNKDAKLKSNQVSCLIKSFFIYIFLKTKICVFTKLSSKIPFKSLNYTKSLILKRPVSNMIYPIKAIKKTLFEQHVQNVQTFECFLKSSFELINDSSQTFEKDASGLIDGLFSGVSKLYEMEF</sequence>
<dbReference type="Proteomes" id="UP000276133">
    <property type="component" value="Unassembled WGS sequence"/>
</dbReference>
<gene>
    <name evidence="1" type="ORF">BpHYR1_019146</name>
</gene>
<evidence type="ECO:0000313" key="2">
    <source>
        <dbReference type="Proteomes" id="UP000276133"/>
    </source>
</evidence>
<proteinExistence type="predicted"/>
<accession>A0A3M7PTC1</accession>
<keyword evidence="2" id="KW-1185">Reference proteome</keyword>
<evidence type="ECO:0000313" key="1">
    <source>
        <dbReference type="EMBL" id="RNA02035.1"/>
    </source>
</evidence>
<protein>
    <submittedName>
        <fullName evidence="1">Uncharacterized protein</fullName>
    </submittedName>
</protein>
<dbReference type="EMBL" id="REGN01009072">
    <property type="protein sequence ID" value="RNA02035.1"/>
    <property type="molecule type" value="Genomic_DNA"/>
</dbReference>
<name>A0A3M7PTC1_BRAPC</name>
<reference evidence="1 2" key="1">
    <citation type="journal article" date="2018" name="Sci. Rep.">
        <title>Genomic signatures of local adaptation to the degree of environmental predictability in rotifers.</title>
        <authorList>
            <person name="Franch-Gras L."/>
            <person name="Hahn C."/>
            <person name="Garcia-Roger E.M."/>
            <person name="Carmona M.J."/>
            <person name="Serra M."/>
            <person name="Gomez A."/>
        </authorList>
    </citation>
    <scope>NUCLEOTIDE SEQUENCE [LARGE SCALE GENOMIC DNA]</scope>
    <source>
        <strain evidence="1">HYR1</strain>
    </source>
</reference>
<dbReference type="AlphaFoldDB" id="A0A3M7PTC1"/>